<dbReference type="SUPFAM" id="SSF51395">
    <property type="entry name" value="FMN-linked oxidoreductases"/>
    <property type="match status" value="1"/>
</dbReference>
<dbReference type="InterPro" id="IPR013785">
    <property type="entry name" value="Aldolase_TIM"/>
</dbReference>
<keyword evidence="1" id="KW-0285">Flavoprotein</keyword>
<dbReference type="Gene3D" id="3.20.20.70">
    <property type="entry name" value="Aldolase class I"/>
    <property type="match status" value="2"/>
</dbReference>
<keyword evidence="2" id="KW-0288">FMN</keyword>
<organism evidence="4 5">
    <name type="scientific">Kingdonia uniflora</name>
    <dbReference type="NCBI Taxonomy" id="39325"/>
    <lineage>
        <taxon>Eukaryota</taxon>
        <taxon>Viridiplantae</taxon>
        <taxon>Streptophyta</taxon>
        <taxon>Embryophyta</taxon>
        <taxon>Tracheophyta</taxon>
        <taxon>Spermatophyta</taxon>
        <taxon>Magnoliopsida</taxon>
        <taxon>Ranunculales</taxon>
        <taxon>Circaeasteraceae</taxon>
        <taxon>Kingdonia</taxon>
    </lineage>
</organism>
<dbReference type="PANTHER" id="PTHR22893:SF91">
    <property type="entry name" value="NADPH DEHYDROGENASE 2-RELATED"/>
    <property type="match status" value="1"/>
</dbReference>
<dbReference type="InterPro" id="IPR045247">
    <property type="entry name" value="Oye-like"/>
</dbReference>
<evidence type="ECO:0000313" key="5">
    <source>
        <dbReference type="Proteomes" id="UP000541444"/>
    </source>
</evidence>
<name>A0A7J7M0Z6_9MAGN</name>
<proteinExistence type="predicted"/>
<reference evidence="4 5" key="1">
    <citation type="journal article" date="2020" name="IScience">
        <title>Genome Sequencing of the Endangered Kingdonia uniflora (Circaeasteraceae, Ranunculales) Reveals Potential Mechanisms of Evolutionary Specialization.</title>
        <authorList>
            <person name="Sun Y."/>
            <person name="Deng T."/>
            <person name="Zhang A."/>
            <person name="Moore M.J."/>
            <person name="Landis J.B."/>
            <person name="Lin N."/>
            <person name="Zhang H."/>
            <person name="Zhang X."/>
            <person name="Huang J."/>
            <person name="Zhang X."/>
            <person name="Sun H."/>
            <person name="Wang H."/>
        </authorList>
    </citation>
    <scope>NUCLEOTIDE SEQUENCE [LARGE SCALE GENOMIC DNA]</scope>
    <source>
        <strain evidence="4">TB1705</strain>
        <tissue evidence="4">Leaf</tissue>
    </source>
</reference>
<dbReference type="Proteomes" id="UP000541444">
    <property type="component" value="Unassembled WGS sequence"/>
</dbReference>
<gene>
    <name evidence="4" type="ORF">GIB67_042515</name>
</gene>
<accession>A0A7J7M0Z6</accession>
<evidence type="ECO:0000256" key="2">
    <source>
        <dbReference type="ARBA" id="ARBA00022643"/>
    </source>
</evidence>
<keyword evidence="5" id="KW-1185">Reference proteome</keyword>
<evidence type="ECO:0000256" key="3">
    <source>
        <dbReference type="ARBA" id="ARBA00022857"/>
    </source>
</evidence>
<evidence type="ECO:0000313" key="4">
    <source>
        <dbReference type="EMBL" id="KAF6148556.1"/>
    </source>
</evidence>
<dbReference type="EMBL" id="JACGCM010001844">
    <property type="protein sequence ID" value="KAF6148556.1"/>
    <property type="molecule type" value="Genomic_DNA"/>
</dbReference>
<sequence>MKDHVNGKTDDYGGSFENCCHFGLQILDAAVNEPSTDEKRSGGYGREDGIKVVSNNHADLISHGRWLLANPDLPNIFELNAPHNKYGRNTFYTSDPDISYIDYPFLE</sequence>
<dbReference type="GO" id="GO:0016491">
    <property type="term" value="F:oxidoreductase activity"/>
    <property type="evidence" value="ECO:0007669"/>
    <property type="project" value="InterPro"/>
</dbReference>
<dbReference type="OrthoDB" id="1663137at2759"/>
<dbReference type="PANTHER" id="PTHR22893">
    <property type="entry name" value="NADH OXIDOREDUCTASE-RELATED"/>
    <property type="match status" value="1"/>
</dbReference>
<keyword evidence="3" id="KW-0521">NADP</keyword>
<comment type="caution">
    <text evidence="4">The sequence shown here is derived from an EMBL/GenBank/DDBJ whole genome shotgun (WGS) entry which is preliminary data.</text>
</comment>
<evidence type="ECO:0000256" key="1">
    <source>
        <dbReference type="ARBA" id="ARBA00022630"/>
    </source>
</evidence>
<protein>
    <submittedName>
        <fullName evidence="4">Uncharacterized protein</fullName>
    </submittedName>
</protein>
<dbReference type="AlphaFoldDB" id="A0A7J7M0Z6"/>
<dbReference type="GO" id="GO:0010181">
    <property type="term" value="F:FMN binding"/>
    <property type="evidence" value="ECO:0007669"/>
    <property type="project" value="InterPro"/>
</dbReference>